<dbReference type="Proteomes" id="UP000240568">
    <property type="component" value="Segment"/>
</dbReference>
<dbReference type="EMBL" id="KY984068">
    <property type="protein sequence ID" value="ARW58942.1"/>
    <property type="molecule type" value="Genomic_DNA"/>
</dbReference>
<name>A0A2H4IBM6_9CAUD</name>
<evidence type="ECO:0000313" key="1">
    <source>
        <dbReference type="EMBL" id="ARW58942.1"/>
    </source>
</evidence>
<reference evidence="1 2" key="1">
    <citation type="submission" date="2017-04" db="EMBL/GenBank/DDBJ databases">
        <authorList>
            <person name="Afonso C.L."/>
            <person name="Miller P.J."/>
            <person name="Scott M.A."/>
            <person name="Spackman E."/>
            <person name="Goraichik I."/>
            <person name="Dimitrov K.M."/>
            <person name="Suarez D.L."/>
            <person name="Swayne D.E."/>
        </authorList>
    </citation>
    <scope>NUCLEOTIDE SEQUENCE [LARGE SCALE GENOMIC DNA]</scope>
</reference>
<accession>A0A2H4IBM6</accession>
<proteinExistence type="predicted"/>
<keyword evidence="2" id="KW-1185">Reference proteome</keyword>
<organism evidence="1 2">
    <name type="scientific">Erwinia phage vB_EamM_Y3</name>
    <dbReference type="NCBI Taxonomy" id="1983553"/>
    <lineage>
        <taxon>Viruses</taxon>
        <taxon>Duplodnaviria</taxon>
        <taxon>Heunggongvirae</taxon>
        <taxon>Uroviricota</taxon>
        <taxon>Caudoviricetes</taxon>
        <taxon>Sasquatchvirus</taxon>
        <taxon>Sasquatchvirus Y3</taxon>
    </lineage>
</organism>
<protein>
    <submittedName>
        <fullName evidence="1">Uncharacterized protein</fullName>
    </submittedName>
</protein>
<gene>
    <name evidence="1" type="ORF">Y3_302</name>
</gene>
<sequence length="224" mass="25245">MNIQFADLCKLQREILKPLSPNQEFALVQLLVDEDCADEVAGIIEVMLKEHDHTERLYSAWLESSKHTNVVPLIVPVIDSENIMRDILNRDNSTLGLADSLRHVLDEAHIRMLRTAESQTELLSVSTTGPALTVDYVVGCMLDALNESLMPIAVRPTQEQRASRKENLLSFSKLKALDLFSGTLDYSRALRPTPEHRQERMQIAASIAHSAGKSNEDYSFVFER</sequence>
<evidence type="ECO:0000313" key="2">
    <source>
        <dbReference type="Proteomes" id="UP000240568"/>
    </source>
</evidence>